<dbReference type="EMBL" id="VSSQ01000127">
    <property type="protein sequence ID" value="MPL79474.1"/>
    <property type="molecule type" value="Genomic_DNA"/>
</dbReference>
<dbReference type="AlphaFoldDB" id="A0A644UKK0"/>
<organism evidence="2">
    <name type="scientific">bioreactor metagenome</name>
    <dbReference type="NCBI Taxonomy" id="1076179"/>
    <lineage>
        <taxon>unclassified sequences</taxon>
        <taxon>metagenomes</taxon>
        <taxon>ecological metagenomes</taxon>
    </lineage>
</organism>
<reference evidence="2" key="1">
    <citation type="submission" date="2019-08" db="EMBL/GenBank/DDBJ databases">
        <authorList>
            <person name="Kucharzyk K."/>
            <person name="Murdoch R.W."/>
            <person name="Higgins S."/>
            <person name="Loffler F."/>
        </authorList>
    </citation>
    <scope>NUCLEOTIDE SEQUENCE</scope>
</reference>
<feature type="region of interest" description="Disordered" evidence="1">
    <location>
        <begin position="33"/>
        <end position="110"/>
    </location>
</feature>
<evidence type="ECO:0000256" key="1">
    <source>
        <dbReference type="SAM" id="MobiDB-lite"/>
    </source>
</evidence>
<protein>
    <submittedName>
        <fullName evidence="2">Uncharacterized protein</fullName>
    </submittedName>
</protein>
<proteinExistence type="predicted"/>
<feature type="compositionally biased region" description="Pro residues" evidence="1">
    <location>
        <begin position="82"/>
        <end position="92"/>
    </location>
</feature>
<comment type="caution">
    <text evidence="2">The sequence shown here is derived from an EMBL/GenBank/DDBJ whole genome shotgun (WGS) entry which is preliminary data.</text>
</comment>
<name>A0A644UKK0_9ZZZZ</name>
<gene>
    <name evidence="2" type="ORF">SDC9_25353</name>
</gene>
<evidence type="ECO:0000313" key="2">
    <source>
        <dbReference type="EMBL" id="MPL79474.1"/>
    </source>
</evidence>
<sequence length="224" mass="24015">MVVLCLLCVAGGAAVGLNYDRISPYLPEFLQDIGSGPNETPTPALTKTPIPTPTKTPTPTLTKTPTPTPTKTPTPTLTKTPTPTPTKTPTPTPTKTLTPTPTVTPTPLPEGTKEIVGTWIGSKTINLFIVKASADFRVVFRADNTARVTGVLNAPGYDNVPFDREITWSYLGSGRYLGSYGSTSIIFVVKGDVMTMTVNPYKLGLTDNKILDMDIDAQLRKTAY</sequence>
<accession>A0A644UKK0</accession>